<evidence type="ECO:0000313" key="14">
    <source>
        <dbReference type="EMBL" id="QIM06751.1"/>
    </source>
</evidence>
<evidence type="ECO:0000256" key="2">
    <source>
        <dbReference type="ARBA" id="ARBA00022844"/>
    </source>
</evidence>
<dbReference type="EMBL" id="MT932578">
    <property type="protein sequence ID" value="QPL11806.1"/>
    <property type="molecule type" value="Genomic_DNA"/>
</dbReference>
<evidence type="ECO:0000313" key="33">
    <source>
        <dbReference type="Proteomes" id="UP000500898"/>
    </source>
</evidence>
<evidence type="ECO:0000313" key="16">
    <source>
        <dbReference type="EMBL" id="QIM07221.1"/>
    </source>
</evidence>
<dbReference type="Proteomes" id="UP000117635">
    <property type="component" value="Segment"/>
</dbReference>
<dbReference type="EMBL" id="KX354450">
    <property type="protein sequence ID" value="AOO54415.1"/>
    <property type="molecule type" value="Genomic_DNA"/>
</dbReference>
<dbReference type="Proteomes" id="UP000241813">
    <property type="component" value="Segment"/>
</dbReference>
<sequence>MYHDYASKLLADYRSDPPLWESDLPRHNRYSDNILNSRYCGNKNGAAPVYNEYTNSPEKAEKGLQLSDLRNFSFMLNPQHKNIGYGDAQDLEPYSSIPKNKLFNHFKNHRPAFSTHTENLIRRNVVRTEKKTFPQVASLKGTQKNCLTQPSSLPSLKNPKNSSVPSTRFSEHTKFFSYEDIPKLKTKGTIKHEQHLGDQMPGQHYNGYIPHKDVYNILCLAHNLPASVEKGIAGRGIPLGNPHVKPNIEQELIKSTSTYTGVPMLGPLPPKDSQHGREYQEFSANRHMLQVANILHSVFANHSIKPQILEDIPVLNAQLTSIKPVSPFLNKAYQTHYMENIVTLVPRFKSIANYSSPIPNYSKRNSGQAEYFDTSKQTISRHNNYIPKYTGGIGDSKLDSTFPKDFNASSVPLTSAEKDHSLRGDNSACCISSISPSL</sequence>
<name>A0A0A1DYE2_ASF</name>
<dbReference type="Proteomes" id="UP000500898">
    <property type="component" value="Segment"/>
</dbReference>
<dbReference type="Proteomes" id="UP000503294">
    <property type="component" value="Segment"/>
</dbReference>
<evidence type="ECO:0000313" key="8">
    <source>
        <dbReference type="EMBL" id="AIY22267.1"/>
    </source>
</evidence>
<organismHost>
    <name type="scientific">Phacochoerus africanus</name>
    <name type="common">Warthog</name>
    <dbReference type="NCBI Taxonomy" id="41426"/>
</organismHost>
<organism evidence="9 28">
    <name type="scientific">African swine fever virus</name>
    <name type="common">ASFV</name>
    <dbReference type="NCBI Taxonomy" id="10497"/>
    <lineage>
        <taxon>Viruses</taxon>
        <taxon>Varidnaviria</taxon>
        <taxon>Bamfordvirae</taxon>
        <taxon>Nucleocytoviricota</taxon>
        <taxon>Pokkesviricetes</taxon>
        <taxon>Asfuvirales</taxon>
        <taxon>Asfarviridae</taxon>
        <taxon>Asfivirus</taxon>
        <taxon>Asfivirus haemorrhagiae</taxon>
    </lineage>
</organism>
<evidence type="ECO:0000313" key="19">
    <source>
        <dbReference type="EMBL" id="QIM07922.1"/>
    </source>
</evidence>
<evidence type="ECO:0000313" key="24">
    <source>
        <dbReference type="EMBL" id="QIM09089.1"/>
    </source>
</evidence>
<dbReference type="Proteomes" id="UP000501683">
    <property type="component" value="Segment"/>
</dbReference>
<proteinExistence type="inferred from homology"/>
<dbReference type="Proteomes" id="UP000501235">
    <property type="component" value="Segment"/>
</dbReference>
<dbReference type="Proteomes" id="UP000500690">
    <property type="component" value="Segment"/>
</dbReference>
<dbReference type="Proteomes" id="UP000594565">
    <property type="component" value="Segment"/>
</dbReference>
<dbReference type="Proteomes" id="UP000110401">
    <property type="component" value="Segment"/>
</dbReference>
<evidence type="ECO:0000313" key="17">
    <source>
        <dbReference type="EMBL" id="QIM07456.1"/>
    </source>
</evidence>
<dbReference type="InterPro" id="IPR058021">
    <property type="entry name" value="P49"/>
</dbReference>
<dbReference type="Proteomes" id="UP000502933">
    <property type="component" value="Segment"/>
</dbReference>
<dbReference type="RefSeq" id="YP_009702481.1">
    <property type="nucleotide sequence ID" value="NC_044942.1"/>
</dbReference>
<reference evidence="29" key="1">
    <citation type="submission" date="2014-07" db="EMBL/GenBank/DDBJ databases">
        <title>Complete genome sequence of African Swine Fever Virus strain 26544/OG10 isolated in Sardinia.</title>
        <authorList>
            <person name="Dei Giudici S."/>
            <person name="Bacciu D."/>
            <person name="Sanna G."/>
            <person name="Deligios M."/>
            <person name="Oggiano A."/>
        </authorList>
    </citation>
    <scope>NUCLEOTIDE SEQUENCE [LARGE SCALE GENOMIC DNA]</scope>
</reference>
<comment type="function">
    <text evidence="4">Together with the penton and the other minor capsid proteins (M1249L, p17), forms a complicated network immediately below the outer capsid shell, stabilizing the whole capsid. Plays an essential role in the formation of infectious virus particles. Especially required for the formation of the capsid vertices. During virion assembly, associates with the membrane and probably mediates the docking of the penton complex to the inner membrane, where it recruits the capsomers to form the penton core.</text>
</comment>
<dbReference type="EMBL" id="MN270973">
    <property type="protein sequence ID" value="QIM07689.1"/>
    <property type="molecule type" value="Genomic_DNA"/>
</dbReference>
<evidence type="ECO:0000313" key="13">
    <source>
        <dbReference type="EMBL" id="CAD5338211.1"/>
    </source>
</evidence>
<evidence type="ECO:0000313" key="21">
    <source>
        <dbReference type="EMBL" id="QIM08390.1"/>
    </source>
</evidence>
<dbReference type="KEGG" id="vg:41901446"/>
<dbReference type="EMBL" id="KM262845">
    <property type="protein sequence ID" value="AIY22425.1"/>
    <property type="molecule type" value="Genomic_DNA"/>
</dbReference>
<reference evidence="10" key="5">
    <citation type="journal article" date="2016" name="Virol Rep">
        <title>Genomic analysis of Sardinian 26544/OG10 isolate of African swine fever virus.</title>
        <authorList>
            <person name="Bacciu D."/>
            <person name="Deligios M."/>
            <person name="Sanna G."/>
            <person name="Paola Madrau M."/>
            <person name="Luisa Sanna M."/>
            <person name="Dei Giudici S."/>
            <person name="Oggiano A."/>
        </authorList>
    </citation>
    <scope>NUCLEOTIDE SEQUENCE</scope>
    <source>
        <strain evidence="10">26544/OG10</strain>
    </source>
</reference>
<dbReference type="RefSeq" id="YP_009702642.1">
    <property type="nucleotide sequence ID" value="NC_044943.1"/>
</dbReference>
<dbReference type="KEGG" id="vg:22220305"/>
<organismHost>
    <name type="scientific">Sus scrofa</name>
    <name type="common">Pig</name>
    <dbReference type="NCBI Taxonomy" id="9823"/>
</organismHost>
<evidence type="ECO:0000313" key="29">
    <source>
        <dbReference type="Proteomes" id="UP000117635"/>
    </source>
</evidence>
<organismHost>
    <name type="scientific">Ornithodoros moubata</name>
    <name type="common">Soft tick</name>
    <name type="synonym">Argasid tick</name>
    <dbReference type="NCBI Taxonomy" id="6938"/>
</organismHost>
<keyword evidence="2" id="KW-0946">Virion</keyword>
<dbReference type="GeneID" id="41902135"/>
<gene>
    <name evidence="9" type="primary">B438L</name>
    <name evidence="12" type="ORF">AFSV47Ss_0110</name>
    <name evidence="13" type="ORF">ASFVARMWT4_00083</name>
</gene>
<evidence type="ECO:0000256" key="6">
    <source>
        <dbReference type="ARBA" id="ARBA00093799"/>
    </source>
</evidence>
<dbReference type="EMBL" id="MT932579">
    <property type="protein sequence ID" value="QPL12023.1"/>
    <property type="molecule type" value="Genomic_DNA"/>
</dbReference>
<dbReference type="EMBL" id="MN270969">
    <property type="protein sequence ID" value="QIM06751.1"/>
    <property type="molecule type" value="Genomic_DNA"/>
</dbReference>
<evidence type="ECO:0000313" key="15">
    <source>
        <dbReference type="EMBL" id="QIM06986.1"/>
    </source>
</evidence>
<feature type="region of interest" description="Disordered" evidence="7">
    <location>
        <begin position="145"/>
        <end position="167"/>
    </location>
</feature>
<evidence type="ECO:0000313" key="27">
    <source>
        <dbReference type="EMBL" id="QPL12023.1"/>
    </source>
</evidence>
<dbReference type="GeneID" id="41901446"/>
<dbReference type="Pfam" id="PF25668">
    <property type="entry name" value="ASFV_p49"/>
    <property type="match status" value="1"/>
</dbReference>
<dbReference type="EMBL" id="MN270976">
    <property type="protein sequence ID" value="QIM08390.1"/>
    <property type="molecule type" value="Genomic_DNA"/>
</dbReference>
<dbReference type="RefSeq" id="YP_009702323.1">
    <property type="nucleotide sequence ID" value="NC_044941.1"/>
</dbReference>
<reference evidence="32 33" key="6">
    <citation type="journal article" date="2020" name="Transbound. Emerg. Dis.">
        <title>The evolution of African swine fever virus in Sardinia (1978 to 2014) as revealed by whole genome sequencing and comparative analysis.</title>
        <authorList>
            <person name="Torresi C."/>
            <person name="Fiori M."/>
            <person name="Bertolotti L."/>
            <person name="Floris M."/>
            <person name="Colitti B."/>
            <person name="Giammarioli M."/>
            <person name="Dei Giudici S."/>
            <person name="Oggiano A."/>
            <person name="Malmberg M."/>
            <person name="De Mia G.M."/>
            <person name="Belak S."/>
            <person name="Granberg F."/>
        </authorList>
    </citation>
    <scope>NUCLEOTIDE SEQUENCE [LARGE SCALE GENOMIC DNA]</scope>
    <source>
        <strain evidence="16">139/Nu/1981</strain>
        <strain evidence="17">140/Or/1985</strain>
        <strain evidence="19">141/Nu/1990</strain>
        <strain evidence="20">142/Nu/1995</strain>
        <strain evidence="25">22653/Ca/2014</strain>
        <strain evidence="22">26/Ss/2004</strain>
        <strain evidence="14">56/Ca/1978</strain>
        <strain evidence="15">57/Ca/1979</strain>
        <strain evidence="21">60/Nu/1997</strain>
        <strain evidence="23">72407/Ss/2005</strain>
        <strain evidence="18">85/Ca/1985</strain>
        <strain evidence="24">97/Ot/2012</strain>
    </source>
</reference>
<dbReference type="Proteomes" id="UP000502885">
    <property type="component" value="Segment"/>
</dbReference>
<dbReference type="GeneID" id="41901284"/>
<organismHost>
    <name type="scientific">Ornithodoros</name>
    <name type="common">relapsing fever ticks</name>
    <dbReference type="NCBI Taxonomy" id="6937"/>
</organismHost>
<dbReference type="GeneID" id="41901125"/>
<dbReference type="RefSeq" id="NP_042769.1">
    <property type="nucleotide sequence ID" value="NC_001659.2"/>
</dbReference>
<evidence type="ECO:0000256" key="1">
    <source>
        <dbReference type="ARBA" id="ARBA00004328"/>
    </source>
</evidence>
<evidence type="ECO:0000256" key="4">
    <source>
        <dbReference type="ARBA" id="ARBA00093762"/>
    </source>
</evidence>
<dbReference type="EMBL" id="MN270978">
    <property type="protein sequence ID" value="QIM08856.1"/>
    <property type="molecule type" value="Genomic_DNA"/>
</dbReference>
<organismHost>
    <name type="scientific">Phacochoerus aethiopicus</name>
    <name type="common">Warthog</name>
    <dbReference type="NCBI Taxonomy" id="85517"/>
</organismHost>
<evidence type="ECO:0000313" key="31">
    <source>
        <dbReference type="Proteomes" id="UP000241813"/>
    </source>
</evidence>
<dbReference type="Proteomes" id="UP000503066">
    <property type="component" value="Genome"/>
</dbReference>
<evidence type="ECO:0000313" key="12">
    <source>
        <dbReference type="EMBL" id="AOO54415.1"/>
    </source>
</evidence>
<dbReference type="KEGG" id="vg:41901125"/>
<evidence type="ECO:0000313" key="23">
    <source>
        <dbReference type="EMBL" id="QIM08856.1"/>
    </source>
</evidence>
<comment type="similarity">
    <text evidence="5">Belongs to the asfivirus p49 structural protein family.</text>
</comment>
<evidence type="ECO:0000313" key="9">
    <source>
        <dbReference type="EMBL" id="AIY22425.1"/>
    </source>
</evidence>
<reference evidence="11 31" key="3">
    <citation type="journal article" date="2015" name="PLoS ONE">
        <title>Genome Sequence of African Swine Fever Virus BA71, the Virulent Parental Strain of the Nonpathogenic and Tissue-Culture Adapted BA71V.</title>
        <authorList>
            <person name="Rodriguez J.M."/>
            <person name="Moreno L.T."/>
            <person name="Alejo A."/>
            <person name="Lacasta A."/>
            <person name="Rodriguez F."/>
            <person name="Salas M.L."/>
        </authorList>
    </citation>
    <scope>NUCLEOTIDE SEQUENCE [LARGE SCALE GENOMIC DNA]</scope>
    <source>
        <strain evidence="11 31">BA71</strain>
    </source>
</reference>
<evidence type="ECO:0000256" key="7">
    <source>
        <dbReference type="SAM" id="MobiDB-lite"/>
    </source>
</evidence>
<dbReference type="EMBL" id="KM102979">
    <property type="protein sequence ID" value="AJZ77070.1"/>
    <property type="molecule type" value="Genomic_DNA"/>
</dbReference>
<evidence type="ECO:0000313" key="25">
    <source>
        <dbReference type="EMBL" id="QIM09322.1"/>
    </source>
</evidence>
<dbReference type="Proteomes" id="UP000142390">
    <property type="component" value="Segment"/>
</dbReference>
<reference evidence="26" key="7">
    <citation type="journal article" date="2020" name="Vaccines (Basel)">
        <title>African Swine Fever Circulation among Free-Ranging Pigs in Sardinia: Data from the Eradication Program.</title>
        <authorList>
            <person name="Franzoni G."/>
            <person name="Dei Giudici S."/>
            <person name="Loi F."/>
            <person name="Sanna D."/>
            <person name="Floris M."/>
            <person name="Fiori M."/>
            <person name="Sanna M.L."/>
            <person name="Madrau P."/>
            <person name="Scarpa F."/>
            <person name="Zinellu S."/>
            <person name="Giammarioli M."/>
            <person name="Cappai S."/>
            <person name="De Mia G.M."/>
            <person name="Laddomada A."/>
            <person name="Rolesu S."/>
            <person name="Oggiano A."/>
        </authorList>
    </citation>
    <scope>NUCLEOTIDE SEQUENCE [LARGE SCALE GENOMIC DNA]</scope>
    <source>
        <strain evidence="26">103917/18</strain>
        <strain evidence="27">55234/18</strain>
    </source>
</reference>
<protein>
    <recommendedName>
        <fullName evidence="6">Minor capsid protein p49</fullName>
    </recommendedName>
</protein>
<dbReference type="KEGG" id="vg:41901284"/>
<evidence type="ECO:0000313" key="18">
    <source>
        <dbReference type="EMBL" id="QIM07689.1"/>
    </source>
</evidence>
<evidence type="ECO:0000256" key="5">
    <source>
        <dbReference type="ARBA" id="ARBA00093778"/>
    </source>
</evidence>
<evidence type="ECO:0000313" key="10">
    <source>
        <dbReference type="EMBL" id="AJZ77070.1"/>
    </source>
</evidence>
<dbReference type="EMBL" id="MN270975">
    <property type="protein sequence ID" value="QIM08157.1"/>
    <property type="molecule type" value="Genomic_DNA"/>
</dbReference>
<dbReference type="EMBL" id="MN270971">
    <property type="protein sequence ID" value="QIM07221.1"/>
    <property type="molecule type" value="Genomic_DNA"/>
</dbReference>
<dbReference type="Proteomes" id="UP000501990">
    <property type="component" value="Segment"/>
</dbReference>
<dbReference type="EMBL" id="MN270980">
    <property type="protein sequence ID" value="QIM09322.1"/>
    <property type="molecule type" value="Genomic_DNA"/>
</dbReference>
<dbReference type="EMBL" id="MN270977">
    <property type="protein sequence ID" value="QIM08623.1"/>
    <property type="molecule type" value="Genomic_DNA"/>
</dbReference>
<dbReference type="Proteomes" id="UP000501487">
    <property type="component" value="Segment"/>
</dbReference>
<reference evidence="28 30" key="2">
    <citation type="journal article" date="2015" name="J. Gen. Virol.">
        <title>Related strains of African swine fever virus with different virulence: genome comparison and analysis.</title>
        <authorList>
            <person name="Portugal R."/>
            <person name="Coelho J."/>
            <person name="Hoper D."/>
            <person name="Little N.S."/>
            <person name="Smithson C."/>
            <person name="Upton C."/>
            <person name="Martins C."/>
            <person name="Leitao A."/>
            <person name="Keil G.M."/>
        </authorList>
    </citation>
    <scope>NUCLEOTIDE SEQUENCE [LARGE SCALE GENOMIC DNA]</scope>
    <source>
        <strain evidence="8">L60</strain>
        <strain evidence="9">NHV</strain>
    </source>
</reference>
<evidence type="ECO:0000313" key="30">
    <source>
        <dbReference type="Proteomes" id="UP000142390"/>
    </source>
</evidence>
<evidence type="ECO:0000313" key="11">
    <source>
        <dbReference type="EMBL" id="AKO62757.1"/>
    </source>
</evidence>
<accession>A0A0A1DYE2</accession>
<dbReference type="EMBL" id="MN270974">
    <property type="protein sequence ID" value="QIM07922.1"/>
    <property type="molecule type" value="Genomic_DNA"/>
</dbReference>
<dbReference type="Proteomes" id="UP000501465">
    <property type="component" value="Segment"/>
</dbReference>
<evidence type="ECO:0000313" key="32">
    <source>
        <dbReference type="Proteomes" id="UP000500690"/>
    </source>
</evidence>
<evidence type="ECO:0000313" key="26">
    <source>
        <dbReference type="EMBL" id="QPL11806.1"/>
    </source>
</evidence>
<dbReference type="EMBL" id="KM262844">
    <property type="protein sequence ID" value="AIY22267.1"/>
    <property type="molecule type" value="Genomic_DNA"/>
</dbReference>
<dbReference type="EMBL" id="LR881473">
    <property type="protein sequence ID" value="CAD5338211.1"/>
    <property type="molecule type" value="Genomic_DNA"/>
</dbReference>
<dbReference type="EMBL" id="MN270970">
    <property type="protein sequence ID" value="QIM06986.1"/>
    <property type="molecule type" value="Genomic_DNA"/>
</dbReference>
<reference evidence="12" key="4">
    <citation type="journal article" date="2016" name="Genome Announc.">
        <title>Complete genome sequence of an African swine fever virus isolate from Sardinia, Italy.</title>
        <authorList>
            <person name="Granberg F."/>
            <person name="Torresi C."/>
            <person name="Oggiano A."/>
            <person name="Malmberg M."/>
            <person name="Iscaro C."/>
            <person name="De Mia G.M."/>
            <person name="Sandor B."/>
        </authorList>
    </citation>
    <scope>NUCLEOTIDE SEQUENCE [LARGE SCALE GENOMIC DNA]</scope>
    <source>
        <strain evidence="12">47/Ss/2008</strain>
    </source>
</reference>
<evidence type="ECO:0000313" key="28">
    <source>
        <dbReference type="Proteomes" id="UP000110401"/>
    </source>
</evidence>
<evidence type="ECO:0000313" key="20">
    <source>
        <dbReference type="EMBL" id="QIM08157.1"/>
    </source>
</evidence>
<evidence type="ECO:0000256" key="3">
    <source>
        <dbReference type="ARBA" id="ARBA00022921"/>
    </source>
</evidence>
<organismHost>
    <name type="scientific">Potamochoerus larvatus</name>
    <name type="common">Bushpig</name>
    <dbReference type="NCBI Taxonomy" id="273792"/>
</organismHost>
<dbReference type="EMBL" id="KP055815">
    <property type="protein sequence ID" value="AKO62757.1"/>
    <property type="molecule type" value="Genomic_DNA"/>
</dbReference>
<dbReference type="Proteomes" id="UP000502695">
    <property type="component" value="Segment"/>
</dbReference>
<keyword evidence="3" id="KW-0426">Late protein</keyword>
<dbReference type="Proteomes" id="UP000594644">
    <property type="component" value="Segment"/>
</dbReference>
<dbReference type="Proteomes" id="UP001160000">
    <property type="component" value="Segment"/>
</dbReference>
<dbReference type="RefSeq" id="YP_009703327.1">
    <property type="nucleotide sequence ID" value="NC_044955.1"/>
</dbReference>
<evidence type="ECO:0000313" key="22">
    <source>
        <dbReference type="EMBL" id="QIM08623.1"/>
    </source>
</evidence>
<dbReference type="EMBL" id="MN270972">
    <property type="protein sequence ID" value="QIM07456.1"/>
    <property type="molecule type" value="Genomic_DNA"/>
</dbReference>
<dbReference type="EMBL" id="MN270979">
    <property type="protein sequence ID" value="QIM09089.1"/>
    <property type="molecule type" value="Genomic_DNA"/>
</dbReference>
<dbReference type="GeneID" id="22220305"/>
<dbReference type="KEGG" id="vg:41902135"/>
<dbReference type="Proteomes" id="UP000266411">
    <property type="component" value="Segment"/>
</dbReference>
<comment type="subcellular location">
    <subcellularLocation>
        <location evidence="1">Virion</location>
    </subcellularLocation>
</comment>
<reference evidence="13" key="8">
    <citation type="submission" date="2020-09" db="EMBL/GenBank/DDBJ databases">
        <authorList>
            <person name="Daniel Perez-Nunez"/>
            <person name="Eva Castillo-Rosa"/>
            <person name="Gonzalo Vigara-Astillero and Yolanda Revilla"/>
        </authorList>
    </citation>
    <scope>NUCLEOTIDE SEQUENCE</scope>
    <source>
        <strain evidence="13">Arm/07/CBM/c4</strain>
    </source>
</reference>